<evidence type="ECO:0000313" key="2">
    <source>
        <dbReference type="EMBL" id="KPV50495.1"/>
    </source>
</evidence>
<organism evidence="2 3">
    <name type="scientific">Kouleothrix aurantiaca</name>
    <dbReference type="NCBI Taxonomy" id="186479"/>
    <lineage>
        <taxon>Bacteria</taxon>
        <taxon>Bacillati</taxon>
        <taxon>Chloroflexota</taxon>
        <taxon>Chloroflexia</taxon>
        <taxon>Chloroflexales</taxon>
        <taxon>Roseiflexineae</taxon>
        <taxon>Roseiflexaceae</taxon>
        <taxon>Kouleothrix</taxon>
    </lineage>
</organism>
<proteinExistence type="predicted"/>
<comment type="caution">
    <text evidence="2">The sequence shown here is derived from an EMBL/GenBank/DDBJ whole genome shotgun (WGS) entry which is preliminary data.</text>
</comment>
<name>A0A0P9FCL4_9CHLR</name>
<protein>
    <submittedName>
        <fullName evidence="2">Uncharacterized protein</fullName>
    </submittedName>
</protein>
<keyword evidence="3" id="KW-1185">Reference proteome</keyword>
<evidence type="ECO:0000256" key="1">
    <source>
        <dbReference type="SAM" id="SignalP"/>
    </source>
</evidence>
<evidence type="ECO:0000313" key="3">
    <source>
        <dbReference type="Proteomes" id="UP000050509"/>
    </source>
</evidence>
<gene>
    <name evidence="2" type="ORF">SE17_26615</name>
</gene>
<dbReference type="Proteomes" id="UP000050509">
    <property type="component" value="Unassembled WGS sequence"/>
</dbReference>
<dbReference type="AlphaFoldDB" id="A0A0P9FCL4"/>
<keyword evidence="1" id="KW-0732">Signal</keyword>
<dbReference type="EMBL" id="LJCR01001361">
    <property type="protein sequence ID" value="KPV50495.1"/>
    <property type="molecule type" value="Genomic_DNA"/>
</dbReference>
<sequence>MTHRRRCLALLWLLAALFVAFPFTAAHAQAGLRAQPATIIARREAGWDARAPVKPQTRGMT</sequence>
<feature type="signal peptide" evidence="1">
    <location>
        <begin position="1"/>
        <end position="28"/>
    </location>
</feature>
<reference evidence="2 3" key="1">
    <citation type="submission" date="2015-09" db="EMBL/GenBank/DDBJ databases">
        <title>Draft genome sequence of Kouleothrix aurantiaca JCM 19913.</title>
        <authorList>
            <person name="Hemp J."/>
        </authorList>
    </citation>
    <scope>NUCLEOTIDE SEQUENCE [LARGE SCALE GENOMIC DNA]</scope>
    <source>
        <strain evidence="2 3">COM-B</strain>
    </source>
</reference>
<feature type="non-terminal residue" evidence="2">
    <location>
        <position position="61"/>
    </location>
</feature>
<accession>A0A0P9FCL4</accession>
<feature type="chain" id="PRO_5006156911" evidence="1">
    <location>
        <begin position="29"/>
        <end position="61"/>
    </location>
</feature>